<feature type="domain" description="STAS" evidence="2">
    <location>
        <begin position="26"/>
        <end position="108"/>
    </location>
</feature>
<dbReference type="Pfam" id="PF13466">
    <property type="entry name" value="STAS_2"/>
    <property type="match status" value="1"/>
</dbReference>
<dbReference type="Proteomes" id="UP000317881">
    <property type="component" value="Unassembled WGS sequence"/>
</dbReference>
<dbReference type="OrthoDB" id="3296948at2"/>
<sequence>MTSVAPPSLGERLHPLTIDCRTDGTGRAVLCARGEVVHGCADILAEALAELPAGTGRVELDMVGVIFMDTAGQQFLDTLRDYGRRHLIPVSATNWHGQPRRILELIGLDTTDPLRPADPNPPARPSPAPLPSPVSLERAEQLHDLREEIEHLRRAIASRPVIDQARGILMATHGCTSDEAWHILREASQLSNTKLHTVAAAITSGTESDGPPPPDEVRVALRRALERRGQ</sequence>
<protein>
    <recommendedName>
        <fullName evidence="6">ANTAR domain-containing protein</fullName>
    </recommendedName>
</protein>
<dbReference type="InterPro" id="IPR036388">
    <property type="entry name" value="WH-like_DNA-bd_sf"/>
</dbReference>
<dbReference type="EMBL" id="BJND01000046">
    <property type="protein sequence ID" value="GEC08095.1"/>
    <property type="molecule type" value="Genomic_DNA"/>
</dbReference>
<dbReference type="CDD" id="cd07043">
    <property type="entry name" value="STAS_anti-anti-sigma_factors"/>
    <property type="match status" value="1"/>
</dbReference>
<dbReference type="PROSITE" id="PS50801">
    <property type="entry name" value="STAS"/>
    <property type="match status" value="1"/>
</dbReference>
<dbReference type="AlphaFoldDB" id="A0A4Y3VPX3"/>
<dbReference type="Pfam" id="PF03861">
    <property type="entry name" value="ANTAR"/>
    <property type="match status" value="1"/>
</dbReference>
<dbReference type="InterPro" id="IPR005561">
    <property type="entry name" value="ANTAR"/>
</dbReference>
<dbReference type="GO" id="GO:0003723">
    <property type="term" value="F:RNA binding"/>
    <property type="evidence" value="ECO:0007669"/>
    <property type="project" value="InterPro"/>
</dbReference>
<evidence type="ECO:0008006" key="6">
    <source>
        <dbReference type="Google" id="ProtNLM"/>
    </source>
</evidence>
<dbReference type="Gene3D" id="1.10.10.10">
    <property type="entry name" value="Winged helix-like DNA-binding domain superfamily/Winged helix DNA-binding domain"/>
    <property type="match status" value="1"/>
</dbReference>
<keyword evidence="5" id="KW-1185">Reference proteome</keyword>
<feature type="compositionally biased region" description="Pro residues" evidence="1">
    <location>
        <begin position="116"/>
        <end position="132"/>
    </location>
</feature>
<evidence type="ECO:0000313" key="5">
    <source>
        <dbReference type="Proteomes" id="UP000317881"/>
    </source>
</evidence>
<feature type="domain" description="ANTAR" evidence="3">
    <location>
        <begin position="142"/>
        <end position="203"/>
    </location>
</feature>
<dbReference type="RefSeq" id="WP_141312600.1">
    <property type="nucleotide sequence ID" value="NZ_BJND01000046.1"/>
</dbReference>
<reference evidence="4 5" key="1">
    <citation type="submission" date="2019-06" db="EMBL/GenBank/DDBJ databases">
        <title>Whole genome shotgun sequence of Streptomyces spinoverrucosus NBRC 14228.</title>
        <authorList>
            <person name="Hosoyama A."/>
            <person name="Uohara A."/>
            <person name="Ohji S."/>
            <person name="Ichikawa N."/>
        </authorList>
    </citation>
    <scope>NUCLEOTIDE SEQUENCE [LARGE SCALE GENOMIC DNA]</scope>
    <source>
        <strain evidence="4 5">NBRC 14228</strain>
    </source>
</reference>
<name>A0A4Y3VPX3_9ACTN</name>
<dbReference type="PROSITE" id="PS50921">
    <property type="entry name" value="ANTAR"/>
    <property type="match status" value="1"/>
</dbReference>
<dbReference type="InterPro" id="IPR058548">
    <property type="entry name" value="MlaB-like_STAS"/>
</dbReference>
<dbReference type="InterPro" id="IPR011006">
    <property type="entry name" value="CheY-like_superfamily"/>
</dbReference>
<dbReference type="InterPro" id="IPR036513">
    <property type="entry name" value="STAS_dom_sf"/>
</dbReference>
<dbReference type="SUPFAM" id="SSF52172">
    <property type="entry name" value="CheY-like"/>
    <property type="match status" value="1"/>
</dbReference>
<accession>A0A4Y3VPX3</accession>
<evidence type="ECO:0000256" key="1">
    <source>
        <dbReference type="SAM" id="MobiDB-lite"/>
    </source>
</evidence>
<gene>
    <name evidence="4" type="ORF">SSP24_57500</name>
</gene>
<feature type="region of interest" description="Disordered" evidence="1">
    <location>
        <begin position="110"/>
        <end position="133"/>
    </location>
</feature>
<proteinExistence type="predicted"/>
<dbReference type="SUPFAM" id="SSF52091">
    <property type="entry name" value="SpoIIaa-like"/>
    <property type="match status" value="1"/>
</dbReference>
<comment type="caution">
    <text evidence="4">The sequence shown here is derived from an EMBL/GenBank/DDBJ whole genome shotgun (WGS) entry which is preliminary data.</text>
</comment>
<dbReference type="SMART" id="SM01012">
    <property type="entry name" value="ANTAR"/>
    <property type="match status" value="1"/>
</dbReference>
<dbReference type="Gene3D" id="3.30.750.24">
    <property type="entry name" value="STAS domain"/>
    <property type="match status" value="1"/>
</dbReference>
<evidence type="ECO:0000259" key="3">
    <source>
        <dbReference type="PROSITE" id="PS50921"/>
    </source>
</evidence>
<evidence type="ECO:0000259" key="2">
    <source>
        <dbReference type="PROSITE" id="PS50801"/>
    </source>
</evidence>
<dbReference type="InterPro" id="IPR002645">
    <property type="entry name" value="STAS_dom"/>
</dbReference>
<evidence type="ECO:0000313" key="4">
    <source>
        <dbReference type="EMBL" id="GEC08095.1"/>
    </source>
</evidence>
<organism evidence="4 5">
    <name type="scientific">Streptomyces spinoverrucosus</name>
    <dbReference type="NCBI Taxonomy" id="284043"/>
    <lineage>
        <taxon>Bacteria</taxon>
        <taxon>Bacillati</taxon>
        <taxon>Actinomycetota</taxon>
        <taxon>Actinomycetes</taxon>
        <taxon>Kitasatosporales</taxon>
        <taxon>Streptomycetaceae</taxon>
        <taxon>Streptomyces</taxon>
    </lineage>
</organism>